<dbReference type="InterPro" id="IPR001841">
    <property type="entry name" value="Znf_RING"/>
</dbReference>
<dbReference type="AlphaFoldDB" id="A0A0F7SWS7"/>
<feature type="region of interest" description="Disordered" evidence="5">
    <location>
        <begin position="93"/>
        <end position="116"/>
    </location>
</feature>
<evidence type="ECO:0000256" key="4">
    <source>
        <dbReference type="PROSITE-ProRule" id="PRU00175"/>
    </source>
</evidence>
<feature type="compositionally biased region" description="Polar residues" evidence="5">
    <location>
        <begin position="418"/>
        <end position="441"/>
    </location>
</feature>
<dbReference type="InterPro" id="IPR013083">
    <property type="entry name" value="Znf_RING/FYVE/PHD"/>
</dbReference>
<dbReference type="InterPro" id="IPR051834">
    <property type="entry name" value="RING_finger_E3_ligase"/>
</dbReference>
<accession>A0A0F7SWS7</accession>
<keyword evidence="3" id="KW-0862">Zinc</keyword>
<evidence type="ECO:0000256" key="5">
    <source>
        <dbReference type="SAM" id="MobiDB-lite"/>
    </source>
</evidence>
<reference evidence="7" key="1">
    <citation type="submission" date="2014-08" db="EMBL/GenBank/DDBJ databases">
        <authorList>
            <person name="Sharma Rahul"/>
            <person name="Thines Marco"/>
        </authorList>
    </citation>
    <scope>NUCLEOTIDE SEQUENCE</scope>
</reference>
<proteinExistence type="predicted"/>
<dbReference type="SUPFAM" id="SSF57850">
    <property type="entry name" value="RING/U-box"/>
    <property type="match status" value="1"/>
</dbReference>
<evidence type="ECO:0000259" key="6">
    <source>
        <dbReference type="PROSITE" id="PS50089"/>
    </source>
</evidence>
<sequence length="480" mass="51125">MIPPHYSARHPSTSTIDLILDTQYDLIPSIMPVYWFCHACENQILQPRNSSDGVQECPNCSSDFLEAVEAEDEHEDEPQLIPIESQELDLDIPGAFPQLTPSPSTSSVPSRTRTPDDTRTLISALTNPTSEFNSQPSTRRRREASGPIFRIGLGGGSITIGGDGGAGSANSGRRSGLGARIGTDGLNTSYTEGVPSLAEFLNNRFSPTRERPSRGSSSDPFLPYATTRAVHPNHPSSAANNPQSIFEVMSDLLDAIGAHPDPDGAENDPFQQIMRSRGGLGAIFGTSSGGMFGDYATSQEAFDRIITQLASSADSTHRPIPASKSQINDLPVIPISSIYLDGMDDKNCTICMSAFEPGEEGKKLPCTHLFHSNCISTWLETNGTCPICRYSLISSSSSGTTSRPLPTPRLSSTAHPFPSSNMSPSGLSTSIELSRPVQPSGSDAVIVVQSEGNERTSGSRSGFRKSGAASGTSAVDRERG</sequence>
<name>A0A0F7SWS7_PHARH</name>
<dbReference type="Gene3D" id="3.30.40.10">
    <property type="entry name" value="Zinc/RING finger domain, C3HC4 (zinc finger)"/>
    <property type="match status" value="1"/>
</dbReference>
<evidence type="ECO:0000256" key="2">
    <source>
        <dbReference type="ARBA" id="ARBA00022771"/>
    </source>
</evidence>
<evidence type="ECO:0000313" key="7">
    <source>
        <dbReference type="EMBL" id="CED84543.1"/>
    </source>
</evidence>
<feature type="region of interest" description="Disordered" evidence="5">
    <location>
        <begin position="395"/>
        <end position="480"/>
    </location>
</feature>
<organism evidence="7">
    <name type="scientific">Phaffia rhodozyma</name>
    <name type="common">Yeast</name>
    <name type="synonym">Xanthophyllomyces dendrorhous</name>
    <dbReference type="NCBI Taxonomy" id="264483"/>
    <lineage>
        <taxon>Eukaryota</taxon>
        <taxon>Fungi</taxon>
        <taxon>Dikarya</taxon>
        <taxon>Basidiomycota</taxon>
        <taxon>Agaricomycotina</taxon>
        <taxon>Tremellomycetes</taxon>
        <taxon>Cystofilobasidiales</taxon>
        <taxon>Mrakiaceae</taxon>
        <taxon>Phaffia</taxon>
    </lineage>
</organism>
<feature type="compositionally biased region" description="Low complexity" evidence="5">
    <location>
        <begin position="101"/>
        <end position="112"/>
    </location>
</feature>
<dbReference type="GO" id="GO:0006511">
    <property type="term" value="P:ubiquitin-dependent protein catabolic process"/>
    <property type="evidence" value="ECO:0007669"/>
    <property type="project" value="TreeGrafter"/>
</dbReference>
<feature type="domain" description="RING-type" evidence="6">
    <location>
        <begin position="348"/>
        <end position="389"/>
    </location>
</feature>
<dbReference type="SMART" id="SM00184">
    <property type="entry name" value="RING"/>
    <property type="match status" value="1"/>
</dbReference>
<dbReference type="PROSITE" id="PS50089">
    <property type="entry name" value="ZF_RING_2"/>
    <property type="match status" value="1"/>
</dbReference>
<dbReference type="EMBL" id="LN483166">
    <property type="protein sequence ID" value="CED84543.1"/>
    <property type="molecule type" value="Genomic_DNA"/>
</dbReference>
<feature type="compositionally biased region" description="Low complexity" evidence="5">
    <location>
        <begin position="395"/>
        <end position="412"/>
    </location>
</feature>
<dbReference type="GO" id="GO:0005634">
    <property type="term" value="C:nucleus"/>
    <property type="evidence" value="ECO:0007669"/>
    <property type="project" value="TreeGrafter"/>
</dbReference>
<dbReference type="GO" id="GO:0008270">
    <property type="term" value="F:zinc ion binding"/>
    <property type="evidence" value="ECO:0007669"/>
    <property type="project" value="UniProtKB-KW"/>
</dbReference>
<keyword evidence="2 4" id="KW-0863">Zinc-finger</keyword>
<dbReference type="GO" id="GO:0061630">
    <property type="term" value="F:ubiquitin protein ligase activity"/>
    <property type="evidence" value="ECO:0007669"/>
    <property type="project" value="TreeGrafter"/>
</dbReference>
<evidence type="ECO:0000256" key="3">
    <source>
        <dbReference type="ARBA" id="ARBA00022833"/>
    </source>
</evidence>
<protein>
    <submittedName>
        <fullName evidence="7">FOG: Predicted E3 ubiquitin ligase</fullName>
    </submittedName>
</protein>
<dbReference type="PANTHER" id="PTHR45931">
    <property type="entry name" value="SI:CH211-59O9.10"/>
    <property type="match status" value="1"/>
</dbReference>
<dbReference type="PANTHER" id="PTHR45931:SF3">
    <property type="entry name" value="RING ZINC FINGER-CONTAINING PROTEIN"/>
    <property type="match status" value="1"/>
</dbReference>
<keyword evidence="1" id="KW-0479">Metal-binding</keyword>
<dbReference type="GO" id="GO:0016874">
    <property type="term" value="F:ligase activity"/>
    <property type="evidence" value="ECO:0007669"/>
    <property type="project" value="UniProtKB-KW"/>
</dbReference>
<dbReference type="Pfam" id="PF13639">
    <property type="entry name" value="zf-RING_2"/>
    <property type="match status" value="1"/>
</dbReference>
<feature type="region of interest" description="Disordered" evidence="5">
    <location>
        <begin position="205"/>
        <end position="224"/>
    </location>
</feature>
<evidence type="ECO:0000256" key="1">
    <source>
        <dbReference type="ARBA" id="ARBA00022723"/>
    </source>
</evidence>
<keyword evidence="7" id="KW-0436">Ligase</keyword>